<dbReference type="Pfam" id="PF04471">
    <property type="entry name" value="Mrr_cat"/>
    <property type="match status" value="1"/>
</dbReference>
<dbReference type="RefSeq" id="WP_270129556.1">
    <property type="nucleotide sequence ID" value="NZ_CP115397.1"/>
</dbReference>
<organism evidence="2 3">
    <name type="scientific">Hymenobacter yonginensis</name>
    <dbReference type="NCBI Taxonomy" id="748197"/>
    <lineage>
        <taxon>Bacteria</taxon>
        <taxon>Pseudomonadati</taxon>
        <taxon>Bacteroidota</taxon>
        <taxon>Cytophagia</taxon>
        <taxon>Cytophagales</taxon>
        <taxon>Hymenobacteraceae</taxon>
        <taxon>Hymenobacter</taxon>
    </lineage>
</organism>
<sequence length="172" mass="19060">MSSHIDFEKIANDLFSSQLPSFNSFHNKKYLGKKSGHTHQIDFSFEGQIAGTNFLLLGECKEYTSAVSLDRVMAFAYRIGDIGANKGIMVSSNNFQKGSFKIASCEGISLVVCRNKSLDVVLARSGNSEESVHTFFDGMFFDENIIEYGFLISDDKCIIQTADSVVNNLLLL</sequence>
<dbReference type="Gene3D" id="3.40.1350.10">
    <property type="match status" value="1"/>
</dbReference>
<keyword evidence="2" id="KW-0255">Endonuclease</keyword>
<dbReference type="InterPro" id="IPR011856">
    <property type="entry name" value="tRNA_endonuc-like_dom_sf"/>
</dbReference>
<evidence type="ECO:0000313" key="3">
    <source>
        <dbReference type="Proteomes" id="UP001211872"/>
    </source>
</evidence>
<keyword evidence="2" id="KW-0614">Plasmid</keyword>
<dbReference type="EC" id="3.1.21.-" evidence="2"/>
<dbReference type="EMBL" id="CP115397">
    <property type="protein sequence ID" value="WBO86852.1"/>
    <property type="molecule type" value="Genomic_DNA"/>
</dbReference>
<reference evidence="2 3" key="1">
    <citation type="journal article" date="2011" name="Int. J. Syst. Evol. Microbiol.">
        <title>Hymenobacter yonginensis sp. nov., isolated from a mesotrophic artificial lake.</title>
        <authorList>
            <person name="Joung Y."/>
            <person name="Cho S.H."/>
            <person name="Kim H."/>
            <person name="Kim S.B."/>
            <person name="Joh K."/>
        </authorList>
    </citation>
    <scope>NUCLEOTIDE SEQUENCE [LARGE SCALE GENOMIC DNA]</scope>
    <source>
        <strain evidence="2 3">KCTC 22745</strain>
    </source>
</reference>
<evidence type="ECO:0000259" key="1">
    <source>
        <dbReference type="Pfam" id="PF04471"/>
    </source>
</evidence>
<dbReference type="Proteomes" id="UP001211872">
    <property type="component" value="Plasmid unnamed2"/>
</dbReference>
<feature type="domain" description="Restriction endonuclease type IV Mrr" evidence="1">
    <location>
        <begin position="3"/>
        <end position="111"/>
    </location>
</feature>
<gene>
    <name evidence="2" type="ORF">O9Z63_20430</name>
</gene>
<evidence type="ECO:0000313" key="2">
    <source>
        <dbReference type="EMBL" id="WBO86852.1"/>
    </source>
</evidence>
<geneLocation type="plasmid" evidence="2 3">
    <name>unnamed2</name>
</geneLocation>
<protein>
    <submittedName>
        <fullName evidence="2">Restriction endonuclease</fullName>
        <ecNumber evidence="2">3.1.21.-</ecNumber>
    </submittedName>
</protein>
<dbReference type="SUPFAM" id="SSF52980">
    <property type="entry name" value="Restriction endonuclease-like"/>
    <property type="match status" value="1"/>
</dbReference>
<accession>A0ABY7PVB0</accession>
<proteinExistence type="predicted"/>
<dbReference type="GO" id="GO:0016787">
    <property type="term" value="F:hydrolase activity"/>
    <property type="evidence" value="ECO:0007669"/>
    <property type="project" value="UniProtKB-KW"/>
</dbReference>
<dbReference type="GO" id="GO:0004519">
    <property type="term" value="F:endonuclease activity"/>
    <property type="evidence" value="ECO:0007669"/>
    <property type="project" value="UniProtKB-KW"/>
</dbReference>
<keyword evidence="3" id="KW-1185">Reference proteome</keyword>
<keyword evidence="2" id="KW-0540">Nuclease</keyword>
<dbReference type="InterPro" id="IPR011335">
    <property type="entry name" value="Restrct_endonuc-II-like"/>
</dbReference>
<dbReference type="InterPro" id="IPR007560">
    <property type="entry name" value="Restrct_endonuc_IV_Mrr"/>
</dbReference>
<name>A0ABY7PVB0_9BACT</name>
<keyword evidence="2" id="KW-0378">Hydrolase</keyword>